<name>A0A5B8U0E6_9ACTN</name>
<protein>
    <submittedName>
        <fullName evidence="1">Uncharacterized protein</fullName>
    </submittedName>
</protein>
<gene>
    <name evidence="1" type="ORF">FSW04_02020</name>
</gene>
<keyword evidence="2" id="KW-1185">Reference proteome</keyword>
<dbReference type="EMBL" id="CP042430">
    <property type="protein sequence ID" value="QEC46474.1"/>
    <property type="molecule type" value="Genomic_DNA"/>
</dbReference>
<accession>A0A5B8U0E6</accession>
<dbReference type="AlphaFoldDB" id="A0A5B8U0E6"/>
<evidence type="ECO:0000313" key="1">
    <source>
        <dbReference type="EMBL" id="QEC46474.1"/>
    </source>
</evidence>
<dbReference type="KEGG" id="bsol:FSW04_02020"/>
<organism evidence="1 2">
    <name type="scientific">Baekduia soli</name>
    <dbReference type="NCBI Taxonomy" id="496014"/>
    <lineage>
        <taxon>Bacteria</taxon>
        <taxon>Bacillati</taxon>
        <taxon>Actinomycetota</taxon>
        <taxon>Thermoleophilia</taxon>
        <taxon>Solirubrobacterales</taxon>
        <taxon>Baekduiaceae</taxon>
        <taxon>Baekduia</taxon>
    </lineage>
</organism>
<proteinExistence type="predicted"/>
<sequence>MARTPKELKDLALAPVAVAVDENLRFLRTRTPEELGAALELVLDRATPDPSRETRLAQVLEAAIRDVDLHGWQATMSDDGSAVRIAGGSASLDISVGATVLHYVEDGAAAPAAS</sequence>
<dbReference type="Proteomes" id="UP000321805">
    <property type="component" value="Chromosome"/>
</dbReference>
<evidence type="ECO:0000313" key="2">
    <source>
        <dbReference type="Proteomes" id="UP000321805"/>
    </source>
</evidence>
<dbReference type="RefSeq" id="WP_146915718.1">
    <property type="nucleotide sequence ID" value="NZ_CP042430.1"/>
</dbReference>
<reference evidence="1 2" key="1">
    <citation type="journal article" date="2018" name="J. Microbiol.">
        <title>Baekduia soli gen. nov., sp. nov., a novel bacterium isolated from the soil of Baekdu Mountain and proposal of a novel family name, Baekduiaceae fam. nov.</title>
        <authorList>
            <person name="An D.S."/>
            <person name="Siddiqi M.Z."/>
            <person name="Kim K.H."/>
            <person name="Yu H.S."/>
            <person name="Im W.T."/>
        </authorList>
    </citation>
    <scope>NUCLEOTIDE SEQUENCE [LARGE SCALE GENOMIC DNA]</scope>
    <source>
        <strain evidence="1 2">BR7-21</strain>
    </source>
</reference>